<dbReference type="PANTHER" id="PTHR24148:SF64">
    <property type="entry name" value="HETEROKARYON INCOMPATIBILITY DOMAIN-CONTAINING PROTEIN"/>
    <property type="match status" value="1"/>
</dbReference>
<dbReference type="Proteomes" id="UP000250266">
    <property type="component" value="Unassembled WGS sequence"/>
</dbReference>
<dbReference type="AlphaFoldDB" id="A0A8E2E9C9"/>
<evidence type="ECO:0000313" key="2">
    <source>
        <dbReference type="EMBL" id="OCK79614.1"/>
    </source>
</evidence>
<dbReference type="InterPro" id="IPR010730">
    <property type="entry name" value="HET"/>
</dbReference>
<dbReference type="InterPro" id="IPR052895">
    <property type="entry name" value="HetReg/Transcr_Mod"/>
</dbReference>
<evidence type="ECO:0000313" key="3">
    <source>
        <dbReference type="Proteomes" id="UP000250266"/>
    </source>
</evidence>
<evidence type="ECO:0000259" key="1">
    <source>
        <dbReference type="Pfam" id="PF06985"/>
    </source>
</evidence>
<accession>A0A8E2E9C9</accession>
<dbReference type="EMBL" id="KV744996">
    <property type="protein sequence ID" value="OCK79614.1"/>
    <property type="molecule type" value="Genomic_DNA"/>
</dbReference>
<dbReference type="Pfam" id="PF06985">
    <property type="entry name" value="HET"/>
    <property type="match status" value="1"/>
</dbReference>
<organism evidence="2 3">
    <name type="scientific">Lepidopterella palustris CBS 459.81</name>
    <dbReference type="NCBI Taxonomy" id="1314670"/>
    <lineage>
        <taxon>Eukaryota</taxon>
        <taxon>Fungi</taxon>
        <taxon>Dikarya</taxon>
        <taxon>Ascomycota</taxon>
        <taxon>Pezizomycotina</taxon>
        <taxon>Dothideomycetes</taxon>
        <taxon>Pleosporomycetidae</taxon>
        <taxon>Mytilinidiales</taxon>
        <taxon>Argynnaceae</taxon>
        <taxon>Lepidopterella</taxon>
    </lineage>
</organism>
<name>A0A8E2E9C9_9PEZI</name>
<feature type="domain" description="Heterokaryon incompatibility" evidence="1">
    <location>
        <begin position="16"/>
        <end position="112"/>
    </location>
</feature>
<keyword evidence="3" id="KW-1185">Reference proteome</keyword>
<feature type="non-terminal residue" evidence="2">
    <location>
        <position position="119"/>
    </location>
</feature>
<dbReference type="PANTHER" id="PTHR24148">
    <property type="entry name" value="ANKYRIN REPEAT DOMAIN-CONTAINING PROTEIN 39 HOMOLOG-RELATED"/>
    <property type="match status" value="1"/>
</dbReference>
<proteinExistence type="predicted"/>
<reference evidence="2 3" key="1">
    <citation type="journal article" date="2016" name="Nat. Commun.">
        <title>Ectomycorrhizal ecology is imprinted in the genome of the dominant symbiotic fungus Cenococcum geophilum.</title>
        <authorList>
            <consortium name="DOE Joint Genome Institute"/>
            <person name="Peter M."/>
            <person name="Kohler A."/>
            <person name="Ohm R.A."/>
            <person name="Kuo A."/>
            <person name="Krutzmann J."/>
            <person name="Morin E."/>
            <person name="Arend M."/>
            <person name="Barry K.W."/>
            <person name="Binder M."/>
            <person name="Choi C."/>
            <person name="Clum A."/>
            <person name="Copeland A."/>
            <person name="Grisel N."/>
            <person name="Haridas S."/>
            <person name="Kipfer T."/>
            <person name="LaButti K."/>
            <person name="Lindquist E."/>
            <person name="Lipzen A."/>
            <person name="Maire R."/>
            <person name="Meier B."/>
            <person name="Mihaltcheva S."/>
            <person name="Molinier V."/>
            <person name="Murat C."/>
            <person name="Poggeler S."/>
            <person name="Quandt C.A."/>
            <person name="Sperisen C."/>
            <person name="Tritt A."/>
            <person name="Tisserant E."/>
            <person name="Crous P.W."/>
            <person name="Henrissat B."/>
            <person name="Nehls U."/>
            <person name="Egli S."/>
            <person name="Spatafora J.W."/>
            <person name="Grigoriev I.V."/>
            <person name="Martin F.M."/>
        </authorList>
    </citation>
    <scope>NUCLEOTIDE SEQUENCE [LARGE SCALE GENOMIC DNA]</scope>
    <source>
        <strain evidence="2 3">CBS 459.81</strain>
    </source>
</reference>
<protein>
    <recommendedName>
        <fullName evidence="1">Heterokaryon incompatibility domain-containing protein</fullName>
    </recommendedName>
</protein>
<sequence length="119" mass="13590">VRCSVHIAALKDQPEYGALSYAWDSPSPELFQCGMTAERKWPIFCNEKQLFVAENLSILWIDAVCNNQNDMAEHGHQINLMADIFHSARRVTVWIGQEYDDAEPAYQPLNAWTDFQGNS</sequence>
<dbReference type="OrthoDB" id="2157530at2759"/>
<gene>
    <name evidence="2" type="ORF">K432DRAFT_299476</name>
</gene>